<keyword evidence="5 7" id="KW-1133">Transmembrane helix</keyword>
<dbReference type="EMBL" id="JACHBU010000004">
    <property type="protein sequence ID" value="MBB6508981.1"/>
    <property type="molecule type" value="Genomic_DNA"/>
</dbReference>
<evidence type="ECO:0000256" key="2">
    <source>
        <dbReference type="ARBA" id="ARBA00022448"/>
    </source>
</evidence>
<protein>
    <submittedName>
        <fullName evidence="9">MFS family permease</fullName>
    </submittedName>
</protein>
<evidence type="ECO:0000256" key="7">
    <source>
        <dbReference type="SAM" id="Phobius"/>
    </source>
</evidence>
<feature type="transmembrane region" description="Helical" evidence="7">
    <location>
        <begin position="12"/>
        <end position="33"/>
    </location>
</feature>
<evidence type="ECO:0000259" key="8">
    <source>
        <dbReference type="PROSITE" id="PS50850"/>
    </source>
</evidence>
<keyword evidence="10" id="KW-1185">Reference proteome</keyword>
<feature type="transmembrane region" description="Helical" evidence="7">
    <location>
        <begin position="281"/>
        <end position="301"/>
    </location>
</feature>
<sequence>MTAPLLVRNRNYRLLLTAGTLTNLGDGMIVLALPWLATLMSRDPLAIAAVAAAGSMPWLFFALPSGVVVDRTDRRKLIARADLIRAGTVTAIMMLALSEPGSGAVWLLTGLAFLLGCAEVLRDNAAQTILPAIVAPDDLEVANGQMWSAEQLMGQFIGPPLAGVLIGLGITVPFGVDAAALVLAAGMVWLITLPPQLKTPARFWPSLVEGISWMRNDRLLFRLAVTLGMVNFLFSMATTVIILFSQEILGLSAAEHGFLLSVAAIGAVAGSLGAPFITKRIGAQAALSLSFLIWGTSYAAIAVSSSALVVGAAMAMFMATSMVWNVITVSWRQRRIPAELLGRVNSIYRFFGWGSMPLGAIAAGVLVSLIETEAGREMALRGPFILAAAGYFALLVYARLRLRLQ</sequence>
<keyword evidence="4 7" id="KW-0812">Transmembrane</keyword>
<evidence type="ECO:0000256" key="1">
    <source>
        <dbReference type="ARBA" id="ARBA00004651"/>
    </source>
</evidence>
<reference evidence="9 10" key="1">
    <citation type="submission" date="2020-08" db="EMBL/GenBank/DDBJ databases">
        <title>The Agave Microbiome: Exploring the role of microbial communities in plant adaptations to desert environments.</title>
        <authorList>
            <person name="Partida-Martinez L.P."/>
        </authorList>
    </citation>
    <scope>NUCLEOTIDE SEQUENCE [LARGE SCALE GENOMIC DNA]</scope>
    <source>
        <strain evidence="9 10">AS3.12</strain>
    </source>
</reference>
<dbReference type="Pfam" id="PF05977">
    <property type="entry name" value="MFS_3"/>
    <property type="match status" value="1"/>
</dbReference>
<organism evidence="9 10">
    <name type="scientific">Rhizobium soli</name>
    <dbReference type="NCBI Taxonomy" id="424798"/>
    <lineage>
        <taxon>Bacteria</taxon>
        <taxon>Pseudomonadati</taxon>
        <taxon>Pseudomonadota</taxon>
        <taxon>Alphaproteobacteria</taxon>
        <taxon>Hyphomicrobiales</taxon>
        <taxon>Rhizobiaceae</taxon>
        <taxon>Rhizobium/Agrobacterium group</taxon>
        <taxon>Rhizobium</taxon>
    </lineage>
</organism>
<feature type="transmembrane region" description="Helical" evidence="7">
    <location>
        <begin position="152"/>
        <end position="172"/>
    </location>
</feature>
<dbReference type="GO" id="GO:0005886">
    <property type="term" value="C:plasma membrane"/>
    <property type="evidence" value="ECO:0007669"/>
    <property type="project" value="UniProtKB-SubCell"/>
</dbReference>
<dbReference type="InterPro" id="IPR020846">
    <property type="entry name" value="MFS_dom"/>
</dbReference>
<evidence type="ECO:0000256" key="6">
    <source>
        <dbReference type="ARBA" id="ARBA00023136"/>
    </source>
</evidence>
<dbReference type="InterPro" id="IPR010290">
    <property type="entry name" value="TM_effector"/>
</dbReference>
<dbReference type="CDD" id="cd06173">
    <property type="entry name" value="MFS_MefA_like"/>
    <property type="match status" value="1"/>
</dbReference>
<feature type="transmembrane region" description="Helical" evidence="7">
    <location>
        <begin position="307"/>
        <end position="329"/>
    </location>
</feature>
<keyword evidence="3" id="KW-1003">Cell membrane</keyword>
<evidence type="ECO:0000313" key="9">
    <source>
        <dbReference type="EMBL" id="MBB6508981.1"/>
    </source>
</evidence>
<feature type="transmembrane region" description="Helical" evidence="7">
    <location>
        <begin position="350"/>
        <end position="370"/>
    </location>
</feature>
<dbReference type="AlphaFoldDB" id="A0A7X0MS48"/>
<dbReference type="SUPFAM" id="SSF103473">
    <property type="entry name" value="MFS general substrate transporter"/>
    <property type="match status" value="1"/>
</dbReference>
<dbReference type="PANTHER" id="PTHR23513:SF11">
    <property type="entry name" value="STAPHYLOFERRIN A TRANSPORTER"/>
    <property type="match status" value="1"/>
</dbReference>
<dbReference type="InterPro" id="IPR036259">
    <property type="entry name" value="MFS_trans_sf"/>
</dbReference>
<feature type="transmembrane region" description="Helical" evidence="7">
    <location>
        <begin position="219"/>
        <end position="244"/>
    </location>
</feature>
<comment type="caution">
    <text evidence="9">The sequence shown here is derived from an EMBL/GenBank/DDBJ whole genome shotgun (WGS) entry which is preliminary data.</text>
</comment>
<evidence type="ECO:0000256" key="4">
    <source>
        <dbReference type="ARBA" id="ARBA00022692"/>
    </source>
</evidence>
<comment type="subcellular location">
    <subcellularLocation>
        <location evidence="1">Cell membrane</location>
        <topology evidence="1">Multi-pass membrane protein</topology>
    </subcellularLocation>
</comment>
<keyword evidence="6 7" id="KW-0472">Membrane</keyword>
<feature type="transmembrane region" description="Helical" evidence="7">
    <location>
        <begin position="256"/>
        <end position="274"/>
    </location>
</feature>
<name>A0A7X0MS48_9HYPH</name>
<evidence type="ECO:0000256" key="5">
    <source>
        <dbReference type="ARBA" id="ARBA00022989"/>
    </source>
</evidence>
<proteinExistence type="predicted"/>
<feature type="transmembrane region" description="Helical" evidence="7">
    <location>
        <begin position="382"/>
        <end position="400"/>
    </location>
</feature>
<dbReference type="RefSeq" id="WP_184654749.1">
    <property type="nucleotide sequence ID" value="NZ_JACHBU010000004.1"/>
</dbReference>
<dbReference type="PROSITE" id="PS50850">
    <property type="entry name" value="MFS"/>
    <property type="match status" value="1"/>
</dbReference>
<accession>A0A7X0MS48</accession>
<keyword evidence="2" id="KW-0813">Transport</keyword>
<dbReference type="GO" id="GO:0022857">
    <property type="term" value="F:transmembrane transporter activity"/>
    <property type="evidence" value="ECO:0007669"/>
    <property type="project" value="InterPro"/>
</dbReference>
<feature type="domain" description="Major facilitator superfamily (MFS) profile" evidence="8">
    <location>
        <begin position="11"/>
        <end position="405"/>
    </location>
</feature>
<gene>
    <name evidence="9" type="ORF">F4695_002338</name>
</gene>
<evidence type="ECO:0000256" key="3">
    <source>
        <dbReference type="ARBA" id="ARBA00022475"/>
    </source>
</evidence>
<dbReference type="Gene3D" id="1.20.1250.20">
    <property type="entry name" value="MFS general substrate transporter like domains"/>
    <property type="match status" value="1"/>
</dbReference>
<dbReference type="PANTHER" id="PTHR23513">
    <property type="entry name" value="INTEGRAL MEMBRANE EFFLUX PROTEIN-RELATED"/>
    <property type="match status" value="1"/>
</dbReference>
<dbReference type="Proteomes" id="UP000585437">
    <property type="component" value="Unassembled WGS sequence"/>
</dbReference>
<evidence type="ECO:0000313" key="10">
    <source>
        <dbReference type="Proteomes" id="UP000585437"/>
    </source>
</evidence>
<feature type="transmembrane region" description="Helical" evidence="7">
    <location>
        <begin position="45"/>
        <end position="65"/>
    </location>
</feature>